<comment type="caution">
    <text evidence="3">The sequence shown here is derived from an EMBL/GenBank/DDBJ whole genome shotgun (WGS) entry which is preliminary data.</text>
</comment>
<feature type="domain" description="Ubiquitin-like" evidence="2">
    <location>
        <begin position="89"/>
        <end position="143"/>
    </location>
</feature>
<evidence type="ECO:0000313" key="4">
    <source>
        <dbReference type="Proteomes" id="UP001565368"/>
    </source>
</evidence>
<dbReference type="CDD" id="cd01763">
    <property type="entry name" value="Ubl_SUMO_like"/>
    <property type="match status" value="1"/>
</dbReference>
<dbReference type="PROSITE" id="PS50053">
    <property type="entry name" value="UBIQUITIN_2"/>
    <property type="match status" value="1"/>
</dbReference>
<dbReference type="RefSeq" id="XP_069209429.1">
    <property type="nucleotide sequence ID" value="XM_069352011.1"/>
</dbReference>
<sequence>MSSLKDKDVKPSRAALDGHKKAHQDDSDDSAARDIKPAIPGLDKQGIDFVKIGHWPIHPVRPDEIKLHLAGSKDGVHYKASCIAYPGSTIKLVKEYLRDVYGYEVAKLRLLYDGKILSNTDTMRSLEVEDGDTFDVYLEQLGGSRP</sequence>
<reference evidence="3 4" key="1">
    <citation type="submission" date="2023-08" db="EMBL/GenBank/DDBJ databases">
        <title>Annotated Genome Sequence of Vanrija albida AlHP1.</title>
        <authorList>
            <person name="Herzog R."/>
        </authorList>
    </citation>
    <scope>NUCLEOTIDE SEQUENCE [LARGE SCALE GENOMIC DNA]</scope>
    <source>
        <strain evidence="3 4">AlHP1</strain>
    </source>
</reference>
<protein>
    <submittedName>
        <fullName evidence="3">SUMO protein smt3</fullName>
    </submittedName>
</protein>
<evidence type="ECO:0000256" key="1">
    <source>
        <dbReference type="SAM" id="MobiDB-lite"/>
    </source>
</evidence>
<dbReference type="GeneID" id="95984511"/>
<dbReference type="EMBL" id="JBBXJM010000003">
    <property type="protein sequence ID" value="KAL1409485.1"/>
    <property type="molecule type" value="Genomic_DNA"/>
</dbReference>
<gene>
    <name evidence="3" type="primary">SMT3_5</name>
    <name evidence="3" type="ORF">Q8F55_003468</name>
</gene>
<dbReference type="InterPro" id="IPR029071">
    <property type="entry name" value="Ubiquitin-like_domsf"/>
</dbReference>
<dbReference type="Proteomes" id="UP001565368">
    <property type="component" value="Unassembled WGS sequence"/>
</dbReference>
<evidence type="ECO:0000313" key="3">
    <source>
        <dbReference type="EMBL" id="KAL1409485.1"/>
    </source>
</evidence>
<dbReference type="InterPro" id="IPR000626">
    <property type="entry name" value="Ubiquitin-like_dom"/>
</dbReference>
<dbReference type="Pfam" id="PF00240">
    <property type="entry name" value="ubiquitin"/>
    <property type="match status" value="1"/>
</dbReference>
<organism evidence="3 4">
    <name type="scientific">Vanrija albida</name>
    <dbReference type="NCBI Taxonomy" id="181172"/>
    <lineage>
        <taxon>Eukaryota</taxon>
        <taxon>Fungi</taxon>
        <taxon>Dikarya</taxon>
        <taxon>Basidiomycota</taxon>
        <taxon>Agaricomycotina</taxon>
        <taxon>Tremellomycetes</taxon>
        <taxon>Trichosporonales</taxon>
        <taxon>Trichosporonaceae</taxon>
        <taxon>Vanrija</taxon>
    </lineage>
</organism>
<dbReference type="SMART" id="SM00213">
    <property type="entry name" value="UBQ"/>
    <property type="match status" value="1"/>
</dbReference>
<accession>A0ABR3Q409</accession>
<name>A0ABR3Q409_9TREE</name>
<dbReference type="SUPFAM" id="SSF54236">
    <property type="entry name" value="Ubiquitin-like"/>
    <property type="match status" value="1"/>
</dbReference>
<dbReference type="Gene3D" id="3.10.20.90">
    <property type="entry name" value="Phosphatidylinositol 3-kinase Catalytic Subunit, Chain A, domain 1"/>
    <property type="match status" value="1"/>
</dbReference>
<evidence type="ECO:0000259" key="2">
    <source>
        <dbReference type="PROSITE" id="PS50053"/>
    </source>
</evidence>
<proteinExistence type="predicted"/>
<keyword evidence="4" id="KW-1185">Reference proteome</keyword>
<feature type="region of interest" description="Disordered" evidence="1">
    <location>
        <begin position="1"/>
        <end position="35"/>
    </location>
</feature>